<name>F2AQN4_RHOBT</name>
<comment type="caution">
    <text evidence="1">The sequence shown here is derived from an EMBL/GenBank/DDBJ whole genome shotgun (WGS) entry which is preliminary data.</text>
</comment>
<gene>
    <name evidence="1" type="ORF">RBWH47_01262</name>
</gene>
<sequence>MLNGSIAEPLTWICSRISDTQAYRRNLQIVAERVMRFADRVRHPRNAFPNASVVFPAKPASFASNASI</sequence>
<dbReference type="EMBL" id="AFAR01000117">
    <property type="protein sequence ID" value="EGF28044.1"/>
    <property type="molecule type" value="Genomic_DNA"/>
</dbReference>
<evidence type="ECO:0000313" key="2">
    <source>
        <dbReference type="Proteomes" id="UP000006222"/>
    </source>
</evidence>
<protein>
    <submittedName>
        <fullName evidence="1">Uncharacterized protein</fullName>
    </submittedName>
</protein>
<organism evidence="1 2">
    <name type="scientific">Rhodopirellula baltica WH47</name>
    <dbReference type="NCBI Taxonomy" id="991778"/>
    <lineage>
        <taxon>Bacteria</taxon>
        <taxon>Pseudomonadati</taxon>
        <taxon>Planctomycetota</taxon>
        <taxon>Planctomycetia</taxon>
        <taxon>Pirellulales</taxon>
        <taxon>Pirellulaceae</taxon>
        <taxon>Rhodopirellula</taxon>
    </lineage>
</organism>
<dbReference type="Proteomes" id="UP000006222">
    <property type="component" value="Unassembled WGS sequence"/>
</dbReference>
<reference evidence="1 2" key="1">
    <citation type="journal article" date="2013" name="Mar. Genomics">
        <title>Expression of sulfatases in Rhodopirellula baltica and the diversity of sulfatases in the genus Rhodopirellula.</title>
        <authorList>
            <person name="Wegner C.E."/>
            <person name="Richter-Heitmann T."/>
            <person name="Klindworth A."/>
            <person name="Klockow C."/>
            <person name="Richter M."/>
            <person name="Achstetter T."/>
            <person name="Glockner F.O."/>
            <person name="Harder J."/>
        </authorList>
    </citation>
    <scope>NUCLEOTIDE SEQUENCE [LARGE SCALE GENOMIC DNA]</scope>
    <source>
        <strain evidence="1 2">WH47</strain>
    </source>
</reference>
<evidence type="ECO:0000313" key="1">
    <source>
        <dbReference type="EMBL" id="EGF28044.1"/>
    </source>
</evidence>
<proteinExistence type="predicted"/>
<dbReference type="AlphaFoldDB" id="F2AQN4"/>
<accession>F2AQN4</accession>